<reference evidence="2 3" key="1">
    <citation type="submission" date="2016-10" db="EMBL/GenBank/DDBJ databases">
        <authorList>
            <person name="de Groot N.N."/>
        </authorList>
    </citation>
    <scope>NUCLEOTIDE SEQUENCE [LARGE SCALE GENOMIC DNA]</scope>
    <source>
        <strain evidence="2 3">CGMCC 1.12333</strain>
    </source>
</reference>
<dbReference type="Proteomes" id="UP000199138">
    <property type="component" value="Unassembled WGS sequence"/>
</dbReference>
<accession>A0A1I7HM93</accession>
<dbReference type="AlphaFoldDB" id="A0A1I7HM93"/>
<keyword evidence="1" id="KW-0472">Membrane</keyword>
<keyword evidence="3" id="KW-1185">Reference proteome</keyword>
<dbReference type="STRING" id="1224947.SAMN05216480_11011"/>
<organism evidence="2 3">
    <name type="scientific">Pustulibacterium marinum</name>
    <dbReference type="NCBI Taxonomy" id="1224947"/>
    <lineage>
        <taxon>Bacteria</taxon>
        <taxon>Pseudomonadati</taxon>
        <taxon>Bacteroidota</taxon>
        <taxon>Flavobacteriia</taxon>
        <taxon>Flavobacteriales</taxon>
        <taxon>Flavobacteriaceae</taxon>
        <taxon>Pustulibacterium</taxon>
    </lineage>
</organism>
<evidence type="ECO:0000313" key="3">
    <source>
        <dbReference type="Proteomes" id="UP000199138"/>
    </source>
</evidence>
<evidence type="ECO:0000256" key="1">
    <source>
        <dbReference type="SAM" id="Phobius"/>
    </source>
</evidence>
<feature type="transmembrane region" description="Helical" evidence="1">
    <location>
        <begin position="86"/>
        <end position="106"/>
    </location>
</feature>
<dbReference type="EMBL" id="FPBK01000010">
    <property type="protein sequence ID" value="SFU61546.1"/>
    <property type="molecule type" value="Genomic_DNA"/>
</dbReference>
<feature type="transmembrane region" description="Helical" evidence="1">
    <location>
        <begin position="52"/>
        <end position="71"/>
    </location>
</feature>
<evidence type="ECO:0000313" key="2">
    <source>
        <dbReference type="EMBL" id="SFU61546.1"/>
    </source>
</evidence>
<feature type="transmembrane region" description="Helical" evidence="1">
    <location>
        <begin position="126"/>
        <end position="146"/>
    </location>
</feature>
<keyword evidence="1" id="KW-0812">Transmembrane</keyword>
<proteinExistence type="predicted"/>
<sequence length="167" mass="18971">MHVKEESMQITSNEPYLALWLAIPVIVSLGFINASTLHAITIRGNGYRFREIDLAQAIAILFELIGIGYWLLQNNHFPLNATLNKWHINFSFISVCLMFLFALRIVESELLFKDATTGVDFGVKVFAYSQLFFFINAIMAVLKGVMGNKTLHSMSQILKNKMPKILK</sequence>
<name>A0A1I7HM93_9FLAO</name>
<feature type="transmembrane region" description="Helical" evidence="1">
    <location>
        <begin position="17"/>
        <end position="40"/>
    </location>
</feature>
<protein>
    <submittedName>
        <fullName evidence="2">Uncharacterized protein</fullName>
    </submittedName>
</protein>
<gene>
    <name evidence="2" type="ORF">SAMN05216480_11011</name>
</gene>
<keyword evidence="1" id="KW-1133">Transmembrane helix</keyword>